<proteinExistence type="predicted"/>
<dbReference type="AlphaFoldDB" id="A0AAW6U1H1"/>
<dbReference type="EMBL" id="JASCXX010000024">
    <property type="protein sequence ID" value="MDI6450745.1"/>
    <property type="molecule type" value="Genomic_DNA"/>
</dbReference>
<name>A0AAW6U1H1_9BACT</name>
<keyword evidence="2" id="KW-1185">Reference proteome</keyword>
<comment type="caution">
    <text evidence="1">The sequence shown here is derived from an EMBL/GenBank/DDBJ whole genome shotgun (WGS) entry which is preliminary data.</text>
</comment>
<dbReference type="Proteomes" id="UP001431776">
    <property type="component" value="Unassembled WGS sequence"/>
</dbReference>
<accession>A0AAW6U1H1</accession>
<reference evidence="1" key="1">
    <citation type="submission" date="2023-05" db="EMBL/GenBank/DDBJ databases">
        <title>Anaerotaeda fermentans gen. nov., sp. nov., a novel anaerobic planctomycete of the new family within the order Sedimentisphaerales isolated from Taman Peninsula, Russia.</title>
        <authorList>
            <person name="Khomyakova M.A."/>
            <person name="Merkel A.Y."/>
            <person name="Slobodkin A.I."/>
        </authorList>
    </citation>
    <scope>NUCLEOTIDE SEQUENCE</scope>
    <source>
        <strain evidence="1">M17dextr</strain>
    </source>
</reference>
<sequence length="69" mass="7445">MTARWILRIDATESPAVHAGDFVRKGQNLCAAVSAEAAHICPVSGVVEEVRFDPAQHEFVISVAPSQEE</sequence>
<evidence type="ECO:0000313" key="2">
    <source>
        <dbReference type="Proteomes" id="UP001431776"/>
    </source>
</evidence>
<gene>
    <name evidence="1" type="ORF">QJ522_16925</name>
</gene>
<evidence type="ECO:0000313" key="1">
    <source>
        <dbReference type="EMBL" id="MDI6450745.1"/>
    </source>
</evidence>
<protein>
    <recommendedName>
        <fullName evidence="3">Lipoyl-binding domain-containing protein</fullName>
    </recommendedName>
</protein>
<evidence type="ECO:0008006" key="3">
    <source>
        <dbReference type="Google" id="ProtNLM"/>
    </source>
</evidence>
<dbReference type="RefSeq" id="WP_349246156.1">
    <property type="nucleotide sequence ID" value="NZ_JASCXX010000024.1"/>
</dbReference>
<organism evidence="1 2">
    <name type="scientific">Anaerobaca lacustris</name>
    <dbReference type="NCBI Taxonomy" id="3044600"/>
    <lineage>
        <taxon>Bacteria</taxon>
        <taxon>Pseudomonadati</taxon>
        <taxon>Planctomycetota</taxon>
        <taxon>Phycisphaerae</taxon>
        <taxon>Sedimentisphaerales</taxon>
        <taxon>Anaerobacaceae</taxon>
        <taxon>Anaerobaca</taxon>
    </lineage>
</organism>